<dbReference type="Proteomes" id="UP000243975">
    <property type="component" value="Unassembled WGS sequence"/>
</dbReference>
<evidence type="ECO:0000313" key="2">
    <source>
        <dbReference type="Proteomes" id="UP000243975"/>
    </source>
</evidence>
<protein>
    <submittedName>
        <fullName evidence="1">Uncharacterized protein</fullName>
    </submittedName>
</protein>
<accession>A0A103XB95</accession>
<sequence>MNPLIIYDLLYYYPFPLYSYMDSREKRGYGKNRFTIMANSIFKSCCSCTSLSCVPQMPFEEEES</sequence>
<dbReference type="Gramene" id="KVH87541">
    <property type="protein sequence ID" value="KVH87541"/>
    <property type="gene ID" value="Ccrd_025182"/>
</dbReference>
<proteinExistence type="predicted"/>
<comment type="caution">
    <text evidence="1">The sequence shown here is derived from an EMBL/GenBank/DDBJ whole genome shotgun (WGS) entry which is preliminary data.</text>
</comment>
<dbReference type="AlphaFoldDB" id="A0A103XB95"/>
<reference evidence="1 2" key="1">
    <citation type="journal article" date="2016" name="Sci. Rep.">
        <title>The genome sequence of the outbreeding globe artichoke constructed de novo incorporating a phase-aware low-pass sequencing strategy of F1 progeny.</title>
        <authorList>
            <person name="Scaglione D."/>
            <person name="Reyes-Chin-Wo S."/>
            <person name="Acquadro A."/>
            <person name="Froenicke L."/>
            <person name="Portis E."/>
            <person name="Beitel C."/>
            <person name="Tirone M."/>
            <person name="Mauro R."/>
            <person name="Lo Monaco A."/>
            <person name="Mauromicale G."/>
            <person name="Faccioli P."/>
            <person name="Cattivelli L."/>
            <person name="Rieseberg L."/>
            <person name="Michelmore R."/>
            <person name="Lanteri S."/>
        </authorList>
    </citation>
    <scope>NUCLEOTIDE SEQUENCE [LARGE SCALE GENOMIC DNA]</scope>
    <source>
        <strain evidence="1">2C</strain>
    </source>
</reference>
<dbReference type="EMBL" id="LEKV01006093">
    <property type="protein sequence ID" value="KVH87541.1"/>
    <property type="molecule type" value="Genomic_DNA"/>
</dbReference>
<evidence type="ECO:0000313" key="1">
    <source>
        <dbReference type="EMBL" id="KVH87541.1"/>
    </source>
</evidence>
<name>A0A103XB95_CYNCS</name>
<organism evidence="1 2">
    <name type="scientific">Cynara cardunculus var. scolymus</name>
    <name type="common">Globe artichoke</name>
    <name type="synonym">Cynara scolymus</name>
    <dbReference type="NCBI Taxonomy" id="59895"/>
    <lineage>
        <taxon>Eukaryota</taxon>
        <taxon>Viridiplantae</taxon>
        <taxon>Streptophyta</taxon>
        <taxon>Embryophyta</taxon>
        <taxon>Tracheophyta</taxon>
        <taxon>Spermatophyta</taxon>
        <taxon>Magnoliopsida</taxon>
        <taxon>eudicotyledons</taxon>
        <taxon>Gunneridae</taxon>
        <taxon>Pentapetalae</taxon>
        <taxon>asterids</taxon>
        <taxon>campanulids</taxon>
        <taxon>Asterales</taxon>
        <taxon>Asteraceae</taxon>
        <taxon>Carduoideae</taxon>
        <taxon>Cardueae</taxon>
        <taxon>Carduinae</taxon>
        <taxon>Cynara</taxon>
    </lineage>
</organism>
<keyword evidence="2" id="KW-1185">Reference proteome</keyword>
<gene>
    <name evidence="1" type="ORF">Ccrd_025182</name>
</gene>